<dbReference type="InterPro" id="IPR027417">
    <property type="entry name" value="P-loop_NTPase"/>
</dbReference>
<evidence type="ECO:0008006" key="2">
    <source>
        <dbReference type="Google" id="ProtNLM"/>
    </source>
</evidence>
<evidence type="ECO:0000313" key="1">
    <source>
        <dbReference type="EMBL" id="VAX28497.1"/>
    </source>
</evidence>
<gene>
    <name evidence="1" type="ORF">MNBD_NITROSPIRAE01-117</name>
</gene>
<protein>
    <recommendedName>
        <fullName evidence="2">Cell division protein ZipA</fullName>
    </recommendedName>
</protein>
<reference evidence="1" key="1">
    <citation type="submission" date="2018-06" db="EMBL/GenBank/DDBJ databases">
        <authorList>
            <person name="Zhirakovskaya E."/>
        </authorList>
    </citation>
    <scope>NUCLEOTIDE SEQUENCE</scope>
</reference>
<proteinExistence type="predicted"/>
<organism evidence="1">
    <name type="scientific">hydrothermal vent metagenome</name>
    <dbReference type="NCBI Taxonomy" id="652676"/>
    <lineage>
        <taxon>unclassified sequences</taxon>
        <taxon>metagenomes</taxon>
        <taxon>ecological metagenomes</taxon>
    </lineage>
</organism>
<sequence length="161" mass="18496">MSKETTLHFFCGKMASGKSTLAKNLANKQGAILIQEDNWLSQLYPEEITDIPGYIKYSDRLKNVISGHIQSLLSHGISVVLDFPGNTINQRRWFRTMYEQVNVSHLLHFVDVRDDICKKQLKERSKGKPVGTAFTSAEEFDEITKYFEAPSEKEGFNIMRY</sequence>
<dbReference type="AlphaFoldDB" id="A0A3B1DIP7"/>
<dbReference type="Pfam" id="PF13671">
    <property type="entry name" value="AAA_33"/>
    <property type="match status" value="1"/>
</dbReference>
<dbReference type="SUPFAM" id="SSF52540">
    <property type="entry name" value="P-loop containing nucleoside triphosphate hydrolases"/>
    <property type="match status" value="1"/>
</dbReference>
<accession>A0A3B1DIP7</accession>
<dbReference type="Gene3D" id="3.40.50.300">
    <property type="entry name" value="P-loop containing nucleotide triphosphate hydrolases"/>
    <property type="match status" value="1"/>
</dbReference>
<dbReference type="EMBL" id="UOGF01000039">
    <property type="protein sequence ID" value="VAX28497.1"/>
    <property type="molecule type" value="Genomic_DNA"/>
</dbReference>
<name>A0A3B1DIP7_9ZZZZ</name>